<dbReference type="STRING" id="1198114.AciX9_2926"/>
<dbReference type="NCBIfam" id="NF008911">
    <property type="entry name" value="PRK12275.1-2"/>
    <property type="match status" value="1"/>
</dbReference>
<dbReference type="CDD" id="cd16377">
    <property type="entry name" value="23S_rRNA_IVP_like"/>
    <property type="match status" value="1"/>
</dbReference>
<name>E8WZ34_GRATM</name>
<dbReference type="InterPro" id="IPR012657">
    <property type="entry name" value="23S_rRNA-intervening_sequence"/>
</dbReference>
<evidence type="ECO:0008006" key="3">
    <source>
        <dbReference type="Google" id="ProtNLM"/>
    </source>
</evidence>
<dbReference type="Proteomes" id="UP000000343">
    <property type="component" value="Chromosome"/>
</dbReference>
<organism evidence="2">
    <name type="scientific">Granulicella tundricola (strain ATCC BAA-1859 / DSM 23138 / MP5ACTX9)</name>
    <dbReference type="NCBI Taxonomy" id="1198114"/>
    <lineage>
        <taxon>Bacteria</taxon>
        <taxon>Pseudomonadati</taxon>
        <taxon>Acidobacteriota</taxon>
        <taxon>Terriglobia</taxon>
        <taxon>Terriglobales</taxon>
        <taxon>Acidobacteriaceae</taxon>
        <taxon>Granulicella</taxon>
    </lineage>
</organism>
<dbReference type="InterPro" id="IPR036583">
    <property type="entry name" value="23S_rRNA_IVS_sf"/>
</dbReference>
<evidence type="ECO:0000313" key="2">
    <source>
        <dbReference type="Proteomes" id="UP000000343"/>
    </source>
</evidence>
<dbReference type="KEGG" id="acm:AciX9_2926"/>
<dbReference type="PANTHER" id="PTHR38471">
    <property type="entry name" value="FOUR HELIX BUNDLE PROTEIN"/>
    <property type="match status" value="1"/>
</dbReference>
<dbReference type="NCBIfam" id="TIGR02436">
    <property type="entry name" value="four helix bundle protein"/>
    <property type="match status" value="1"/>
</dbReference>
<dbReference type="PaxDb" id="1198114-AciX9_2926"/>
<dbReference type="RefSeq" id="WP_013581264.1">
    <property type="nucleotide sequence ID" value="NC_015064.1"/>
</dbReference>
<dbReference type="Pfam" id="PF05635">
    <property type="entry name" value="23S_rRNA_IVP"/>
    <property type="match status" value="1"/>
</dbReference>
<dbReference type="SUPFAM" id="SSF158446">
    <property type="entry name" value="IVS-encoded protein-like"/>
    <property type="match status" value="1"/>
</dbReference>
<keyword evidence="2" id="KW-1185">Reference proteome</keyword>
<dbReference type="HOGENOM" id="CLU_129874_0_6_0"/>
<dbReference type="PANTHER" id="PTHR38471:SF2">
    <property type="entry name" value="FOUR HELIX BUNDLE PROTEIN"/>
    <property type="match status" value="1"/>
</dbReference>
<proteinExistence type="predicted"/>
<accession>E8WZ34</accession>
<evidence type="ECO:0000313" key="1">
    <source>
        <dbReference type="EMBL" id="ADW69949.1"/>
    </source>
</evidence>
<dbReference type="AlphaFoldDB" id="E8WZ34"/>
<gene>
    <name evidence="1" type="ordered locus">AciX9_2926</name>
</gene>
<dbReference type="Gene3D" id="1.20.1440.60">
    <property type="entry name" value="23S rRNA-intervening sequence"/>
    <property type="match status" value="1"/>
</dbReference>
<dbReference type="EMBL" id="CP002480">
    <property type="protein sequence ID" value="ADW69949.1"/>
    <property type="molecule type" value="Genomic_DNA"/>
</dbReference>
<sequence>MAGSYKDLIVWQRAIQMTLAVYKLSAAFPKDETYGLTSQIRRASVSVASNIAEGYGRGSRGEYRQFLGIARGSNCEVQTQLFIARELGYGTPGLQKDADDLSDQVGKMLHALLDKLNRPSTN</sequence>
<protein>
    <recommendedName>
        <fullName evidence="3">S23 ribosomal protein</fullName>
    </recommendedName>
</protein>
<reference evidence="2" key="1">
    <citation type="submission" date="2011-01" db="EMBL/GenBank/DDBJ databases">
        <title>Complete sequence of chromosome of Acidobacterium sp. MP5ACTX9.</title>
        <authorList>
            <consortium name="US DOE Joint Genome Institute"/>
            <person name="Lucas S."/>
            <person name="Copeland A."/>
            <person name="Lapidus A."/>
            <person name="Cheng J.-F."/>
            <person name="Goodwin L."/>
            <person name="Pitluck S."/>
            <person name="Teshima H."/>
            <person name="Detter J.C."/>
            <person name="Han C."/>
            <person name="Tapia R."/>
            <person name="Land M."/>
            <person name="Hauser L."/>
            <person name="Kyrpides N."/>
            <person name="Ivanova N."/>
            <person name="Ovchinnikova G."/>
            <person name="Pagani I."/>
            <person name="Rawat S.R."/>
            <person name="Mannisto M."/>
            <person name="Haggblom M.M."/>
            <person name="Woyke T."/>
        </authorList>
    </citation>
    <scope>NUCLEOTIDE SEQUENCE [LARGE SCALE GENOMIC DNA]</scope>
    <source>
        <strain evidence="2">MP5ACTX9</strain>
    </source>
</reference>
<dbReference type="eggNOG" id="COG0399">
    <property type="taxonomic scope" value="Bacteria"/>
</dbReference>